<dbReference type="Gene3D" id="1.10.275.10">
    <property type="entry name" value="Fumarase/aspartase (N-terminal domain)"/>
    <property type="match status" value="1"/>
</dbReference>
<dbReference type="InterPro" id="IPR024083">
    <property type="entry name" value="Fumarase/histidase_N"/>
</dbReference>
<dbReference type="InterPro" id="IPR008948">
    <property type="entry name" value="L-Aspartase-like"/>
</dbReference>
<dbReference type="PANTHER" id="PTHR43814">
    <property type="entry name" value="ARGININOSUCCINATE LYASE"/>
    <property type="match status" value="1"/>
</dbReference>
<protein>
    <recommendedName>
        <fullName evidence="2">Fumarate lyase N-terminal domain-containing protein</fullName>
    </recommendedName>
</protein>
<dbReference type="GO" id="GO:0042450">
    <property type="term" value="P:L-arginine biosynthetic process via ornithine"/>
    <property type="evidence" value="ECO:0007669"/>
    <property type="project" value="InterPro"/>
</dbReference>
<name>X1HS99_9ZZZZ</name>
<evidence type="ECO:0000313" key="1">
    <source>
        <dbReference type="EMBL" id="GAH48153.1"/>
    </source>
</evidence>
<organism evidence="1">
    <name type="scientific">marine sediment metagenome</name>
    <dbReference type="NCBI Taxonomy" id="412755"/>
    <lineage>
        <taxon>unclassified sequences</taxon>
        <taxon>metagenomes</taxon>
        <taxon>ecological metagenomes</taxon>
    </lineage>
</organism>
<dbReference type="EMBL" id="BARU01024265">
    <property type="protein sequence ID" value="GAH48153.1"/>
    <property type="molecule type" value="Genomic_DNA"/>
</dbReference>
<gene>
    <name evidence="1" type="ORF">S03H2_39270</name>
</gene>
<feature type="non-terminal residue" evidence="1">
    <location>
        <position position="66"/>
    </location>
</feature>
<dbReference type="GO" id="GO:0005829">
    <property type="term" value="C:cytosol"/>
    <property type="evidence" value="ECO:0007669"/>
    <property type="project" value="TreeGrafter"/>
</dbReference>
<evidence type="ECO:0008006" key="2">
    <source>
        <dbReference type="Google" id="ProtNLM"/>
    </source>
</evidence>
<dbReference type="AlphaFoldDB" id="X1HS99"/>
<dbReference type="SUPFAM" id="SSF48557">
    <property type="entry name" value="L-aspartase-like"/>
    <property type="match status" value="1"/>
</dbReference>
<sequence>MSHIRGRFSKAAGKLVAEYTASIPVDLRLYPYDIAGSIAHAKMLAKQGIISEKEATVITEGLGSIR</sequence>
<dbReference type="InterPro" id="IPR009049">
    <property type="entry name" value="Argininosuccinate_lyase"/>
</dbReference>
<accession>X1HS99</accession>
<dbReference type="GO" id="GO:0004056">
    <property type="term" value="F:argininosuccinate lyase activity"/>
    <property type="evidence" value="ECO:0007669"/>
    <property type="project" value="InterPro"/>
</dbReference>
<dbReference type="PANTHER" id="PTHR43814:SF1">
    <property type="entry name" value="ARGININOSUCCINATE LYASE"/>
    <property type="match status" value="1"/>
</dbReference>
<comment type="caution">
    <text evidence="1">The sequence shown here is derived from an EMBL/GenBank/DDBJ whole genome shotgun (WGS) entry which is preliminary data.</text>
</comment>
<reference evidence="1" key="1">
    <citation type="journal article" date="2014" name="Front. Microbiol.">
        <title>High frequency of phylogenetically diverse reductive dehalogenase-homologous genes in deep subseafloor sedimentary metagenomes.</title>
        <authorList>
            <person name="Kawai M."/>
            <person name="Futagami T."/>
            <person name="Toyoda A."/>
            <person name="Takaki Y."/>
            <person name="Nishi S."/>
            <person name="Hori S."/>
            <person name="Arai W."/>
            <person name="Tsubouchi T."/>
            <person name="Morono Y."/>
            <person name="Uchiyama I."/>
            <person name="Ito T."/>
            <person name="Fujiyama A."/>
            <person name="Inagaki F."/>
            <person name="Takami H."/>
        </authorList>
    </citation>
    <scope>NUCLEOTIDE SEQUENCE</scope>
    <source>
        <strain evidence="1">Expedition CK06-06</strain>
    </source>
</reference>
<proteinExistence type="predicted"/>